<keyword evidence="6 8" id="KW-0408">Iron</keyword>
<dbReference type="GO" id="GO:0103039">
    <property type="term" value="F:protein methylthiotransferase activity"/>
    <property type="evidence" value="ECO:0007669"/>
    <property type="project" value="UniProtKB-EC"/>
</dbReference>
<evidence type="ECO:0000259" key="9">
    <source>
        <dbReference type="PROSITE" id="PS51449"/>
    </source>
</evidence>
<dbReference type="PANTHER" id="PTHR43837:SF1">
    <property type="entry name" value="RIBOSOMAL PROTEIN US12 METHYLTHIOTRANSFERASE RIMO"/>
    <property type="match status" value="1"/>
</dbReference>
<dbReference type="InterPro" id="IPR013848">
    <property type="entry name" value="Methylthiotransferase_N"/>
</dbReference>
<protein>
    <recommendedName>
        <fullName evidence="8">Ribosomal protein uS12 methylthiotransferase RimO</fullName>
        <shortName evidence="8">uS12 MTTase</shortName>
        <shortName evidence="8">uS12 methylthiotransferase</shortName>
        <ecNumber evidence="8">2.8.4.4</ecNumber>
    </recommendedName>
    <alternativeName>
        <fullName evidence="8">Ribosomal protein uS12 (aspartate-C(3))-methylthiotransferase</fullName>
    </alternativeName>
    <alternativeName>
        <fullName evidence="8">Ribosome maturation factor RimO</fullName>
    </alternativeName>
</protein>
<dbReference type="InterPro" id="IPR012340">
    <property type="entry name" value="NA-bd_OB-fold"/>
</dbReference>
<dbReference type="Pfam" id="PF04055">
    <property type="entry name" value="Radical_SAM"/>
    <property type="match status" value="1"/>
</dbReference>
<dbReference type="EMBL" id="DPIY01000006">
    <property type="protein sequence ID" value="HCT56990.1"/>
    <property type="molecule type" value="Genomic_DNA"/>
</dbReference>
<evidence type="ECO:0000256" key="8">
    <source>
        <dbReference type="HAMAP-Rule" id="MF_01865"/>
    </source>
</evidence>
<dbReference type="PROSITE" id="PS51449">
    <property type="entry name" value="MTTASE_N"/>
    <property type="match status" value="1"/>
</dbReference>
<dbReference type="Pfam" id="PF00919">
    <property type="entry name" value="UPF0004"/>
    <property type="match status" value="1"/>
</dbReference>
<dbReference type="AlphaFoldDB" id="A0A3D4V7B0"/>
<dbReference type="CDD" id="cd01335">
    <property type="entry name" value="Radical_SAM"/>
    <property type="match status" value="1"/>
</dbReference>
<dbReference type="GO" id="GO:0046872">
    <property type="term" value="F:metal ion binding"/>
    <property type="evidence" value="ECO:0007669"/>
    <property type="project" value="UniProtKB-KW"/>
</dbReference>
<dbReference type="InterPro" id="IPR038135">
    <property type="entry name" value="Methylthiotransferase_N_sf"/>
</dbReference>
<dbReference type="SFLD" id="SFLDG01061">
    <property type="entry name" value="methylthiotransferase"/>
    <property type="match status" value="1"/>
</dbReference>
<comment type="catalytic activity">
    <reaction evidence="8">
        <text>L-aspartate(89)-[ribosomal protein uS12]-hydrogen + (sulfur carrier)-SH + AH2 + 2 S-adenosyl-L-methionine = 3-methylsulfanyl-L-aspartate(89)-[ribosomal protein uS12]-hydrogen + (sulfur carrier)-H + 5'-deoxyadenosine + L-methionine + A + S-adenosyl-L-homocysteine + 2 H(+)</text>
        <dbReference type="Rhea" id="RHEA:37087"/>
        <dbReference type="Rhea" id="RHEA-COMP:10460"/>
        <dbReference type="Rhea" id="RHEA-COMP:10461"/>
        <dbReference type="Rhea" id="RHEA-COMP:14737"/>
        <dbReference type="Rhea" id="RHEA-COMP:14739"/>
        <dbReference type="ChEBI" id="CHEBI:13193"/>
        <dbReference type="ChEBI" id="CHEBI:15378"/>
        <dbReference type="ChEBI" id="CHEBI:17319"/>
        <dbReference type="ChEBI" id="CHEBI:17499"/>
        <dbReference type="ChEBI" id="CHEBI:29917"/>
        <dbReference type="ChEBI" id="CHEBI:29961"/>
        <dbReference type="ChEBI" id="CHEBI:57844"/>
        <dbReference type="ChEBI" id="CHEBI:57856"/>
        <dbReference type="ChEBI" id="CHEBI:59789"/>
        <dbReference type="ChEBI" id="CHEBI:64428"/>
        <dbReference type="ChEBI" id="CHEBI:73599"/>
        <dbReference type="EC" id="2.8.4.4"/>
    </reaction>
</comment>
<dbReference type="GO" id="GO:0005840">
    <property type="term" value="C:ribosome"/>
    <property type="evidence" value="ECO:0007669"/>
    <property type="project" value="UniProtKB-KW"/>
</dbReference>
<dbReference type="InterPro" id="IPR006638">
    <property type="entry name" value="Elp3/MiaA/NifB-like_rSAM"/>
</dbReference>
<accession>A0A3D4V7B0</accession>
<feature type="binding site" evidence="8">
    <location>
        <position position="47"/>
    </location>
    <ligand>
        <name>[4Fe-4S] cluster</name>
        <dbReference type="ChEBI" id="CHEBI:49883"/>
        <label>1</label>
    </ligand>
</feature>
<keyword evidence="3 8" id="KW-0808">Transferase</keyword>
<dbReference type="GO" id="GO:0051539">
    <property type="term" value="F:4 iron, 4 sulfur cluster binding"/>
    <property type="evidence" value="ECO:0007669"/>
    <property type="project" value="UniProtKB-UniRule"/>
</dbReference>
<dbReference type="InterPro" id="IPR058240">
    <property type="entry name" value="rSAM_sf"/>
</dbReference>
<feature type="binding site" evidence="8">
    <location>
        <position position="155"/>
    </location>
    <ligand>
        <name>[4Fe-4S] cluster</name>
        <dbReference type="ChEBI" id="CHEBI:49883"/>
        <label>2</label>
        <note>4Fe-4S-S-AdoMet</note>
    </ligand>
</feature>
<dbReference type="SFLD" id="SFLDS00029">
    <property type="entry name" value="Radical_SAM"/>
    <property type="match status" value="1"/>
</dbReference>
<evidence type="ECO:0000256" key="4">
    <source>
        <dbReference type="ARBA" id="ARBA00022691"/>
    </source>
</evidence>
<keyword evidence="1 8" id="KW-0004">4Fe-4S</keyword>
<dbReference type="EC" id="2.8.4.4" evidence="8"/>
<keyword evidence="4 8" id="KW-0949">S-adenosyl-L-methionine</keyword>
<name>A0A3D4V7B0_9BACT</name>
<evidence type="ECO:0000256" key="7">
    <source>
        <dbReference type="ARBA" id="ARBA00023014"/>
    </source>
</evidence>
<keyword evidence="11" id="KW-0689">Ribosomal protein</keyword>
<keyword evidence="7 8" id="KW-0411">Iron-sulfur</keyword>
<dbReference type="SUPFAM" id="SSF102114">
    <property type="entry name" value="Radical SAM enzymes"/>
    <property type="match status" value="1"/>
</dbReference>
<feature type="domain" description="MTTase N-terminal" evidence="9">
    <location>
        <begin position="2"/>
        <end position="119"/>
    </location>
</feature>
<dbReference type="PANTHER" id="PTHR43837">
    <property type="entry name" value="RIBOSOMAL PROTEIN S12 METHYLTHIOTRANSFERASE RIMO"/>
    <property type="match status" value="1"/>
</dbReference>
<comment type="cofactor">
    <cofactor evidence="8">
        <name>[4Fe-4S] cluster</name>
        <dbReference type="ChEBI" id="CHEBI:49883"/>
    </cofactor>
    <text evidence="8">Binds 2 [4Fe-4S] clusters. One cluster is coordinated with 3 cysteines and an exchangeable S-adenosyl-L-methionine.</text>
</comment>
<dbReference type="SFLD" id="SFLDG01082">
    <property type="entry name" value="B12-binding_domain_containing"/>
    <property type="match status" value="1"/>
</dbReference>
<keyword evidence="5 8" id="KW-0479">Metal-binding</keyword>
<dbReference type="NCBIfam" id="TIGR00089">
    <property type="entry name" value="MiaB/RimO family radical SAM methylthiotransferase"/>
    <property type="match status" value="1"/>
</dbReference>
<dbReference type="GO" id="GO:0006400">
    <property type="term" value="P:tRNA modification"/>
    <property type="evidence" value="ECO:0007669"/>
    <property type="project" value="InterPro"/>
</dbReference>
<feature type="binding site" evidence="8">
    <location>
        <position position="11"/>
    </location>
    <ligand>
        <name>[4Fe-4S] cluster</name>
        <dbReference type="ChEBI" id="CHEBI:49883"/>
        <label>1</label>
    </ligand>
</feature>
<reference evidence="11 12" key="1">
    <citation type="journal article" date="2018" name="Nat. Biotechnol.">
        <title>A standardized bacterial taxonomy based on genome phylogeny substantially revises the tree of life.</title>
        <authorList>
            <person name="Parks D.H."/>
            <person name="Chuvochina M."/>
            <person name="Waite D.W."/>
            <person name="Rinke C."/>
            <person name="Skarshewski A."/>
            <person name="Chaumeil P.A."/>
            <person name="Hugenholtz P."/>
        </authorList>
    </citation>
    <scope>NUCLEOTIDE SEQUENCE [LARGE SCALE GENOMIC DNA]</scope>
    <source>
        <strain evidence="11">UBA8844</strain>
    </source>
</reference>
<dbReference type="Pfam" id="PF18693">
    <property type="entry name" value="TRAM_2"/>
    <property type="match status" value="1"/>
</dbReference>
<dbReference type="PROSITE" id="PS51918">
    <property type="entry name" value="RADICAL_SAM"/>
    <property type="match status" value="1"/>
</dbReference>
<evidence type="ECO:0000313" key="12">
    <source>
        <dbReference type="Proteomes" id="UP000264071"/>
    </source>
</evidence>
<proteinExistence type="inferred from homology"/>
<keyword evidence="2 8" id="KW-0963">Cytoplasm</keyword>
<dbReference type="HAMAP" id="MF_01865">
    <property type="entry name" value="MTTase_RimO"/>
    <property type="match status" value="1"/>
</dbReference>
<feature type="binding site" evidence="8">
    <location>
        <position position="81"/>
    </location>
    <ligand>
        <name>[4Fe-4S] cluster</name>
        <dbReference type="ChEBI" id="CHEBI:49883"/>
        <label>1</label>
    </ligand>
</feature>
<dbReference type="Gene3D" id="3.40.50.12160">
    <property type="entry name" value="Methylthiotransferase, N-terminal domain"/>
    <property type="match status" value="1"/>
</dbReference>
<evidence type="ECO:0000256" key="2">
    <source>
        <dbReference type="ARBA" id="ARBA00022490"/>
    </source>
</evidence>
<keyword evidence="11" id="KW-0687">Ribonucleoprotein</keyword>
<comment type="caution">
    <text evidence="11">The sequence shown here is derived from an EMBL/GenBank/DDBJ whole genome shotgun (WGS) entry which is preliminary data.</text>
</comment>
<dbReference type="InterPro" id="IPR005839">
    <property type="entry name" value="Methylthiotransferase"/>
</dbReference>
<comment type="subcellular location">
    <subcellularLocation>
        <location evidence="8">Cytoplasm</location>
    </subcellularLocation>
</comment>
<dbReference type="InterPro" id="IPR020612">
    <property type="entry name" value="Methylthiotransferase_CS"/>
</dbReference>
<feature type="binding site" evidence="8">
    <location>
        <position position="148"/>
    </location>
    <ligand>
        <name>[4Fe-4S] cluster</name>
        <dbReference type="ChEBI" id="CHEBI:49883"/>
        <label>2</label>
        <note>4Fe-4S-S-AdoMet</note>
    </ligand>
</feature>
<dbReference type="GO" id="GO:0005829">
    <property type="term" value="C:cytosol"/>
    <property type="evidence" value="ECO:0007669"/>
    <property type="project" value="TreeGrafter"/>
</dbReference>
<sequence>MLKFGLVTLGCDKNTVDSERYLADLVAHGAEAVQDLRDADVVVVNTCGFIDAAKAESIEAIVDAARLKDEGRCKAVFAIGCMVERHKDELLEALPEVDVFLGNSETDRLVPELVERGLIGGSLVEHPGVRLFSGDAAHVRYLKISEGCDHGCAFCAIPLMRGKHRSFALDELVREAQLLEVQGAREINLVAQDLAHYGRDRRDGHGLPELLEALVRETSIPWIRNMYLYSTGITPRLLEVIAAHPRIVRYLDTPMQHGSDAVLTRMRRPERQKTIRERLARYRDIVPDLAVRTSVIVGFPGETEDDFNILCDFLEEMQFDRVGVFTYSPQEGTRAHAMEDDVADSIKQERKERIEELQRAITAERYERFLGREARVLVERRGDYPDVWMARAPWQADDIDGLVHVDVPESMRKVLVSPGAFVDVTIDHVVDDYDFAATLQRVVDTPAVAASVKPSRQLPLVGLGVSSAGSFGR</sequence>
<dbReference type="GO" id="GO:0035599">
    <property type="term" value="F:aspartic acid methylthiotransferase activity"/>
    <property type="evidence" value="ECO:0007669"/>
    <property type="project" value="TreeGrafter"/>
</dbReference>
<dbReference type="SMART" id="SM00729">
    <property type="entry name" value="Elp3"/>
    <property type="match status" value="1"/>
</dbReference>
<evidence type="ECO:0000313" key="11">
    <source>
        <dbReference type="EMBL" id="HCT56990.1"/>
    </source>
</evidence>
<organism evidence="11 12">
    <name type="scientific">Gemmatimonas aurantiaca</name>
    <dbReference type="NCBI Taxonomy" id="173480"/>
    <lineage>
        <taxon>Bacteria</taxon>
        <taxon>Pseudomonadati</taxon>
        <taxon>Gemmatimonadota</taxon>
        <taxon>Gemmatimonadia</taxon>
        <taxon>Gemmatimonadales</taxon>
        <taxon>Gemmatimonadaceae</taxon>
        <taxon>Gemmatimonas</taxon>
    </lineage>
</organism>
<dbReference type="InterPro" id="IPR002792">
    <property type="entry name" value="TRAM_dom"/>
</dbReference>
<dbReference type="Proteomes" id="UP000264071">
    <property type="component" value="Unassembled WGS sequence"/>
</dbReference>
<evidence type="ECO:0000256" key="3">
    <source>
        <dbReference type="ARBA" id="ARBA00022679"/>
    </source>
</evidence>
<dbReference type="InterPro" id="IPR005840">
    <property type="entry name" value="Ribosomal_uS12_MeSTrfase_RimO"/>
</dbReference>
<evidence type="ECO:0000256" key="5">
    <source>
        <dbReference type="ARBA" id="ARBA00022723"/>
    </source>
</evidence>
<feature type="domain" description="Radical SAM core" evidence="10">
    <location>
        <begin position="134"/>
        <end position="364"/>
    </location>
</feature>
<dbReference type="NCBIfam" id="TIGR01125">
    <property type="entry name" value="30S ribosomal protein S12 methylthiotransferase RimO"/>
    <property type="match status" value="1"/>
</dbReference>
<comment type="similarity">
    <text evidence="8">Belongs to the methylthiotransferase family. RimO subfamily.</text>
</comment>
<dbReference type="Gene3D" id="3.80.30.20">
    <property type="entry name" value="tm_1862 like domain"/>
    <property type="match status" value="1"/>
</dbReference>
<dbReference type="InterPro" id="IPR023404">
    <property type="entry name" value="rSAM_horseshoe"/>
</dbReference>
<dbReference type="Gene3D" id="2.40.50.140">
    <property type="entry name" value="Nucleic acid-binding proteins"/>
    <property type="match status" value="1"/>
</dbReference>
<dbReference type="SFLD" id="SFLDF00274">
    <property type="entry name" value="ribosomal_protein_S12_methylth"/>
    <property type="match status" value="1"/>
</dbReference>
<evidence type="ECO:0000256" key="1">
    <source>
        <dbReference type="ARBA" id="ARBA00022485"/>
    </source>
</evidence>
<comment type="function">
    <text evidence="8">Catalyzes the methylthiolation of an aspartic acid residue of ribosomal protein uS12.</text>
</comment>
<gene>
    <name evidence="8 11" type="primary">rimO</name>
    <name evidence="11" type="ORF">DGD08_07215</name>
</gene>
<evidence type="ECO:0000256" key="6">
    <source>
        <dbReference type="ARBA" id="ARBA00023004"/>
    </source>
</evidence>
<dbReference type="FunFam" id="3.80.30.20:FF:000001">
    <property type="entry name" value="tRNA-2-methylthio-N(6)-dimethylallyladenosine synthase 2"/>
    <property type="match status" value="1"/>
</dbReference>
<dbReference type="InterPro" id="IPR007197">
    <property type="entry name" value="rSAM"/>
</dbReference>
<dbReference type="OMA" id="HYAYPTG"/>
<evidence type="ECO:0000259" key="10">
    <source>
        <dbReference type="PROSITE" id="PS51918"/>
    </source>
</evidence>
<feature type="binding site" evidence="8">
    <location>
        <position position="152"/>
    </location>
    <ligand>
        <name>[4Fe-4S] cluster</name>
        <dbReference type="ChEBI" id="CHEBI:49883"/>
        <label>2</label>
        <note>4Fe-4S-S-AdoMet</note>
    </ligand>
</feature>
<dbReference type="PROSITE" id="PS01278">
    <property type="entry name" value="MTTASE_RADICAL"/>
    <property type="match status" value="1"/>
</dbReference>